<evidence type="ECO:0000313" key="1">
    <source>
        <dbReference type="EMBL" id="KAJ2764974.1"/>
    </source>
</evidence>
<accession>A0ACC1JQ50</accession>
<reference evidence="1" key="1">
    <citation type="submission" date="2022-07" db="EMBL/GenBank/DDBJ databases">
        <title>Phylogenomic reconstructions and comparative analyses of Kickxellomycotina fungi.</title>
        <authorList>
            <person name="Reynolds N.K."/>
            <person name="Stajich J.E."/>
            <person name="Barry K."/>
            <person name="Grigoriev I.V."/>
            <person name="Crous P."/>
            <person name="Smith M.E."/>
        </authorList>
    </citation>
    <scope>NUCLEOTIDE SEQUENCE</scope>
    <source>
        <strain evidence="1">CBS 109366</strain>
    </source>
</reference>
<dbReference type="EMBL" id="JANBUJ010002162">
    <property type="protein sequence ID" value="KAJ2764974.1"/>
    <property type="molecule type" value="Genomic_DNA"/>
</dbReference>
<evidence type="ECO:0000313" key="2">
    <source>
        <dbReference type="Proteomes" id="UP001140234"/>
    </source>
</evidence>
<comment type="caution">
    <text evidence="1">The sequence shown here is derived from an EMBL/GenBank/DDBJ whole genome shotgun (WGS) entry which is preliminary data.</text>
</comment>
<dbReference type="Proteomes" id="UP001140234">
    <property type="component" value="Unassembled WGS sequence"/>
</dbReference>
<protein>
    <submittedName>
        <fullName evidence="1">Uncharacterized protein</fullName>
    </submittedName>
</protein>
<feature type="non-terminal residue" evidence="1">
    <location>
        <position position="171"/>
    </location>
</feature>
<organism evidence="1 2">
    <name type="scientific">Coemansia nantahalensis</name>
    <dbReference type="NCBI Taxonomy" id="2789366"/>
    <lineage>
        <taxon>Eukaryota</taxon>
        <taxon>Fungi</taxon>
        <taxon>Fungi incertae sedis</taxon>
        <taxon>Zoopagomycota</taxon>
        <taxon>Kickxellomycotina</taxon>
        <taxon>Kickxellomycetes</taxon>
        <taxon>Kickxellales</taxon>
        <taxon>Kickxellaceae</taxon>
        <taxon>Coemansia</taxon>
    </lineage>
</organism>
<gene>
    <name evidence="1" type="ORF">IWQ57_004966</name>
</gene>
<proteinExistence type="predicted"/>
<keyword evidence="2" id="KW-1185">Reference proteome</keyword>
<sequence>MDRAHDVLSDDASDTNDPLLDANMDQDDDDDDDDEIDDDEQSKHPRLMRACDHCRRKKVKCNGTRPACSHCLRMRLDCHYSPLVRKKRARRTIIDKLQERLLSMEQLLQPLVERLSPNDPVVCLGPGGYGQGFGFAPAALPTIAHPLGFLPPPPPSAYMALPATGVPHELL</sequence>
<name>A0ACC1JQ50_9FUNG</name>